<accession>A0A1A6HG95</accession>
<dbReference type="InterPro" id="IPR003108">
    <property type="entry name" value="GAR_dom"/>
</dbReference>
<evidence type="ECO:0000313" key="6">
    <source>
        <dbReference type="EMBL" id="OBS76662.1"/>
    </source>
</evidence>
<gene>
    <name evidence="6" type="ORF">A6R68_16901</name>
</gene>
<keyword evidence="2" id="KW-0963">Cytoplasm</keyword>
<dbReference type="GO" id="GO:0001725">
    <property type="term" value="C:stress fiber"/>
    <property type="evidence" value="ECO:0007669"/>
    <property type="project" value="TreeGrafter"/>
</dbReference>
<dbReference type="PANTHER" id="PTHR46756:SF14">
    <property type="entry name" value="GAS2-LIKE PROTEIN 2"/>
    <property type="match status" value="1"/>
</dbReference>
<dbReference type="PROSITE" id="PS51460">
    <property type="entry name" value="GAR"/>
    <property type="match status" value="1"/>
</dbReference>
<comment type="subcellular location">
    <subcellularLocation>
        <location evidence="1">Cytoplasm</location>
        <location evidence="1">Cytoskeleton</location>
    </subcellularLocation>
</comment>
<feature type="region of interest" description="Disordered" evidence="4">
    <location>
        <begin position="85"/>
        <end position="133"/>
    </location>
</feature>
<reference evidence="6 7" key="1">
    <citation type="submission" date="2016-06" db="EMBL/GenBank/DDBJ databases">
        <title>The Draft Genome Sequence and Annotation of the Desert Woodrat Neotoma lepida.</title>
        <authorList>
            <person name="Campbell M."/>
            <person name="Oakeson K.F."/>
            <person name="Yandell M."/>
            <person name="Halpert J.R."/>
            <person name="Dearing D."/>
        </authorList>
    </citation>
    <scope>NUCLEOTIDE SEQUENCE [LARGE SCALE GENOMIC DNA]</scope>
    <source>
        <strain evidence="6">417</strain>
        <tissue evidence="6">Liver</tissue>
    </source>
</reference>
<dbReference type="PANTHER" id="PTHR46756">
    <property type="entry name" value="TRANSGELIN"/>
    <property type="match status" value="1"/>
</dbReference>
<dbReference type="OrthoDB" id="10016565at2759"/>
<dbReference type="EMBL" id="LZPO01034882">
    <property type="protein sequence ID" value="OBS76662.1"/>
    <property type="molecule type" value="Genomic_DNA"/>
</dbReference>
<dbReference type="Proteomes" id="UP000092124">
    <property type="component" value="Unassembled WGS sequence"/>
</dbReference>
<dbReference type="GO" id="GO:0001578">
    <property type="term" value="P:microtubule bundle formation"/>
    <property type="evidence" value="ECO:0007669"/>
    <property type="project" value="TreeGrafter"/>
</dbReference>
<keyword evidence="3" id="KW-0206">Cytoskeleton</keyword>
<comment type="caution">
    <text evidence="6">The sequence shown here is derived from an EMBL/GenBank/DDBJ whole genome shotgun (WGS) entry which is preliminary data.</text>
</comment>
<protein>
    <recommendedName>
        <fullName evidence="5">GAR domain-containing protein</fullName>
    </recommendedName>
</protein>
<dbReference type="GO" id="GO:0051015">
    <property type="term" value="F:actin filament binding"/>
    <property type="evidence" value="ECO:0007669"/>
    <property type="project" value="TreeGrafter"/>
</dbReference>
<dbReference type="GO" id="GO:0005884">
    <property type="term" value="C:actin filament"/>
    <property type="evidence" value="ECO:0007669"/>
    <property type="project" value="TreeGrafter"/>
</dbReference>
<feature type="domain" description="GAR" evidence="5">
    <location>
        <begin position="1"/>
        <end position="22"/>
    </location>
</feature>
<evidence type="ECO:0000313" key="7">
    <source>
        <dbReference type="Proteomes" id="UP000092124"/>
    </source>
</evidence>
<dbReference type="STRING" id="56216.A0A1A6HG95"/>
<dbReference type="SUPFAM" id="SSF143575">
    <property type="entry name" value="GAS2 domain-like"/>
    <property type="match status" value="1"/>
</dbReference>
<sequence>MVRVGGGWAALDEFLVKNDPVRAKGRTSQKIHERFLCWTPSVPAAEVITLRLWTSIRMGSSRPLSQKVRASMGFRVREQVLQMDWGPSLSPGGGTELRKPGHPFQTGLPIGKEHKDPSSYKVQTVEQPPEEKP</sequence>
<organism evidence="6 7">
    <name type="scientific">Neotoma lepida</name>
    <name type="common">Desert woodrat</name>
    <dbReference type="NCBI Taxonomy" id="56216"/>
    <lineage>
        <taxon>Eukaryota</taxon>
        <taxon>Metazoa</taxon>
        <taxon>Chordata</taxon>
        <taxon>Craniata</taxon>
        <taxon>Vertebrata</taxon>
        <taxon>Euteleostomi</taxon>
        <taxon>Mammalia</taxon>
        <taxon>Eutheria</taxon>
        <taxon>Euarchontoglires</taxon>
        <taxon>Glires</taxon>
        <taxon>Rodentia</taxon>
        <taxon>Myomorpha</taxon>
        <taxon>Muroidea</taxon>
        <taxon>Cricetidae</taxon>
        <taxon>Neotominae</taxon>
        <taxon>Neotoma</taxon>
    </lineage>
</organism>
<dbReference type="InterPro" id="IPR036534">
    <property type="entry name" value="GAR_dom_sf"/>
</dbReference>
<name>A0A1A6HG95_NEOLE</name>
<dbReference type="GO" id="GO:0031110">
    <property type="term" value="P:regulation of microtubule polymerization or depolymerization"/>
    <property type="evidence" value="ECO:0007669"/>
    <property type="project" value="TreeGrafter"/>
</dbReference>
<dbReference type="AlphaFoldDB" id="A0A1A6HG95"/>
<evidence type="ECO:0000256" key="4">
    <source>
        <dbReference type="SAM" id="MobiDB-lite"/>
    </source>
</evidence>
<dbReference type="GO" id="GO:0005737">
    <property type="term" value="C:cytoplasm"/>
    <property type="evidence" value="ECO:0007669"/>
    <property type="project" value="TreeGrafter"/>
</dbReference>
<proteinExistence type="predicted"/>
<keyword evidence="7" id="KW-1185">Reference proteome</keyword>
<dbReference type="Gene3D" id="3.30.920.20">
    <property type="entry name" value="Gas2-like domain"/>
    <property type="match status" value="1"/>
</dbReference>
<dbReference type="GO" id="GO:1904825">
    <property type="term" value="P:protein localization to microtubule plus-end"/>
    <property type="evidence" value="ECO:0007669"/>
    <property type="project" value="TreeGrafter"/>
</dbReference>
<dbReference type="GO" id="GO:0008093">
    <property type="term" value="F:cytoskeletal anchor activity"/>
    <property type="evidence" value="ECO:0007669"/>
    <property type="project" value="TreeGrafter"/>
</dbReference>
<dbReference type="GO" id="GO:0008017">
    <property type="term" value="F:microtubule binding"/>
    <property type="evidence" value="ECO:0007669"/>
    <property type="project" value="InterPro"/>
</dbReference>
<evidence type="ECO:0000259" key="5">
    <source>
        <dbReference type="PROSITE" id="PS51460"/>
    </source>
</evidence>
<dbReference type="Pfam" id="PF02187">
    <property type="entry name" value="GAS2"/>
    <property type="match status" value="1"/>
</dbReference>
<dbReference type="GO" id="GO:0035371">
    <property type="term" value="C:microtubule plus-end"/>
    <property type="evidence" value="ECO:0007669"/>
    <property type="project" value="TreeGrafter"/>
</dbReference>
<dbReference type="GO" id="GO:0051764">
    <property type="term" value="P:actin crosslink formation"/>
    <property type="evidence" value="ECO:0007669"/>
    <property type="project" value="TreeGrafter"/>
</dbReference>
<evidence type="ECO:0000256" key="3">
    <source>
        <dbReference type="ARBA" id="ARBA00023212"/>
    </source>
</evidence>
<evidence type="ECO:0000256" key="1">
    <source>
        <dbReference type="ARBA" id="ARBA00004245"/>
    </source>
</evidence>
<evidence type="ECO:0000256" key="2">
    <source>
        <dbReference type="ARBA" id="ARBA00022490"/>
    </source>
</evidence>